<dbReference type="AlphaFoldDB" id="A0A0E2E366"/>
<dbReference type="RefSeq" id="WP_002685053.1">
    <property type="nucleotide sequence ID" value="NZ_CM001795.1"/>
</dbReference>
<dbReference type="HOGENOM" id="CLU_1114972_0_0_12"/>
<dbReference type="EMBL" id="AGDV01000015">
    <property type="protein sequence ID" value="EMB32027.1"/>
    <property type="molecule type" value="Genomic_DNA"/>
</dbReference>
<name>A0A0E2E366_TREDN</name>
<comment type="caution">
    <text evidence="1">The sequence shown here is derived from an EMBL/GenBank/DDBJ whole genome shotgun (WGS) entry which is preliminary data.</text>
</comment>
<proteinExistence type="predicted"/>
<sequence>MIDISFLENLRREAYVEAAENYLSSANVIGIFGEDLPLDILYAYGLLPVPCEGTDSAIFKFGDMENVCDVIKSSVIYLKTDKCPILFSCSMYLIENTCTDFFNKLKENTDKKVLLYKNKSELEKAIQEVYGKKFDNLKYLKAKEILDYIESVLKKIDEYSDLSAEEAFLLRYYTPYILDLERRKKYFDDICNSIKFKTEKNIIQKIIALCPRGSYKTILKEVKKEAYINPKENRVIRLCRGWNNADYGYKYCPYKYNMNVMYQED</sequence>
<protein>
    <submittedName>
        <fullName evidence="1">Uncharacterized protein</fullName>
    </submittedName>
</protein>
<accession>A0A0E2E366</accession>
<organism evidence="1">
    <name type="scientific">Treponema denticola H-22</name>
    <dbReference type="NCBI Taxonomy" id="999432"/>
    <lineage>
        <taxon>Bacteria</taxon>
        <taxon>Pseudomonadati</taxon>
        <taxon>Spirochaetota</taxon>
        <taxon>Spirochaetia</taxon>
        <taxon>Spirochaetales</taxon>
        <taxon>Treponemataceae</taxon>
        <taxon>Treponema</taxon>
    </lineage>
</organism>
<dbReference type="Proteomes" id="UP000011705">
    <property type="component" value="Chromosome"/>
</dbReference>
<evidence type="ECO:0000313" key="1">
    <source>
        <dbReference type="EMBL" id="EMB32027.1"/>
    </source>
</evidence>
<dbReference type="PATRIC" id="fig|999432.5.peg.1876"/>
<reference evidence="1" key="1">
    <citation type="submission" date="2012-01" db="EMBL/GenBank/DDBJ databases">
        <title>The Genome Sequence of Treponema denticola H-22.</title>
        <authorList>
            <consortium name="The Broad Institute Genome Sequencing Platform"/>
            <person name="Earl A."/>
            <person name="Ward D."/>
            <person name="Feldgarden M."/>
            <person name="Gevers D."/>
            <person name="Blanton J.M."/>
            <person name="Fenno C.J."/>
            <person name="Baranova O.V."/>
            <person name="Mathney J."/>
            <person name="Dewhirst F.E."/>
            <person name="Izard J."/>
            <person name="Young S.K."/>
            <person name="Zeng Q."/>
            <person name="Gargeya S."/>
            <person name="Fitzgerald M."/>
            <person name="Haas B."/>
            <person name="Abouelleil A."/>
            <person name="Alvarado L."/>
            <person name="Arachchi H.M."/>
            <person name="Berlin A."/>
            <person name="Chapman S.B."/>
            <person name="Gearin G."/>
            <person name="Goldberg J."/>
            <person name="Griggs A."/>
            <person name="Gujja S."/>
            <person name="Hansen M."/>
            <person name="Heiman D."/>
            <person name="Howarth C."/>
            <person name="Larimer J."/>
            <person name="Lui A."/>
            <person name="MacDonald P.J.P."/>
            <person name="McCowen C."/>
            <person name="Montmayeur A."/>
            <person name="Murphy C."/>
            <person name="Neiman D."/>
            <person name="Pearson M."/>
            <person name="Priest M."/>
            <person name="Roberts A."/>
            <person name="Saif S."/>
            <person name="Shea T."/>
            <person name="Sisk P."/>
            <person name="Stolte C."/>
            <person name="Sykes S."/>
            <person name="Wortman J."/>
            <person name="Nusbaum C."/>
            <person name="Birren B."/>
        </authorList>
    </citation>
    <scope>NUCLEOTIDE SEQUENCE [LARGE SCALE GENOMIC DNA]</scope>
    <source>
        <strain evidence="1">H-22</strain>
    </source>
</reference>
<gene>
    <name evidence="1" type="ORF">HMPREF9726_01810</name>
</gene>